<gene>
    <name evidence="1" type="ORF">NQ176_g9679</name>
</gene>
<comment type="caution">
    <text evidence="1">The sequence shown here is derived from an EMBL/GenBank/DDBJ whole genome shotgun (WGS) entry which is preliminary data.</text>
</comment>
<name>A0ACC1MM40_9HYPO</name>
<organism evidence="1 2">
    <name type="scientific">Zarea fungicola</name>
    <dbReference type="NCBI Taxonomy" id="93591"/>
    <lineage>
        <taxon>Eukaryota</taxon>
        <taxon>Fungi</taxon>
        <taxon>Dikarya</taxon>
        <taxon>Ascomycota</taxon>
        <taxon>Pezizomycotina</taxon>
        <taxon>Sordariomycetes</taxon>
        <taxon>Hypocreomycetidae</taxon>
        <taxon>Hypocreales</taxon>
        <taxon>Cordycipitaceae</taxon>
        <taxon>Zarea</taxon>
    </lineage>
</organism>
<accession>A0ACC1MM40</accession>
<evidence type="ECO:0000313" key="1">
    <source>
        <dbReference type="EMBL" id="KAJ2967401.1"/>
    </source>
</evidence>
<protein>
    <submittedName>
        <fullName evidence="1">Uncharacterized protein</fullName>
    </submittedName>
</protein>
<proteinExistence type="predicted"/>
<dbReference type="EMBL" id="JANJQO010002304">
    <property type="protein sequence ID" value="KAJ2967401.1"/>
    <property type="molecule type" value="Genomic_DNA"/>
</dbReference>
<evidence type="ECO:0000313" key="2">
    <source>
        <dbReference type="Proteomes" id="UP001143910"/>
    </source>
</evidence>
<keyword evidence="2" id="KW-1185">Reference proteome</keyword>
<dbReference type="Proteomes" id="UP001143910">
    <property type="component" value="Unassembled WGS sequence"/>
</dbReference>
<reference evidence="1" key="1">
    <citation type="submission" date="2022-08" db="EMBL/GenBank/DDBJ databases">
        <title>Genome Sequence of Lecanicillium fungicola.</title>
        <authorList>
            <person name="Buettner E."/>
        </authorList>
    </citation>
    <scope>NUCLEOTIDE SEQUENCE</scope>
    <source>
        <strain evidence="1">Babe33</strain>
    </source>
</reference>
<sequence>MGHSGAASHSSELKRSCEECSSSKVKCSQDRPICKRCRKHRIECNYTPPKRTGRPRKIPKDGSGSQARTIRPLASAPPDNIGSVSVALVGDHPSSGTMVEQDMVAAQHQAANPANDLFGLGCAELDSTGTSDIMALHGPGYELLDHEWLGHTQTADMVWGAALIGQSCGQGVVDDGHAQFRNNSLAAEQYGNVQEIWRQQLSRSRSISWDDQTMYSDPQLFLGENTQLVTYDQDMFVESW</sequence>